<feature type="modified residue" description="4-aspartylphosphate" evidence="3">
    <location>
        <position position="242"/>
    </location>
</feature>
<dbReference type="AlphaFoldDB" id="A0A199VTG4"/>
<dbReference type="GO" id="GO:0005524">
    <property type="term" value="F:ATP binding"/>
    <property type="evidence" value="ECO:0007669"/>
    <property type="project" value="UniProtKB-KW"/>
</dbReference>
<evidence type="ECO:0000313" key="7">
    <source>
        <dbReference type="Proteomes" id="UP000092600"/>
    </source>
</evidence>
<keyword evidence="6" id="KW-0675">Receptor</keyword>
<dbReference type="GO" id="GO:0038199">
    <property type="term" value="F:ethylene receptor activity"/>
    <property type="evidence" value="ECO:0007669"/>
    <property type="project" value="TreeGrafter"/>
</dbReference>
<evidence type="ECO:0000256" key="2">
    <source>
        <dbReference type="ARBA" id="ARBA00012438"/>
    </source>
</evidence>
<dbReference type="Gene3D" id="3.40.50.2300">
    <property type="match status" value="1"/>
</dbReference>
<feature type="region of interest" description="Disordered" evidence="4">
    <location>
        <begin position="122"/>
        <end position="144"/>
    </location>
</feature>
<evidence type="ECO:0000256" key="3">
    <source>
        <dbReference type="PROSITE-ProRule" id="PRU00169"/>
    </source>
</evidence>
<dbReference type="PROSITE" id="PS50110">
    <property type="entry name" value="RESPONSE_REGULATORY"/>
    <property type="match status" value="1"/>
</dbReference>
<evidence type="ECO:0000256" key="4">
    <source>
        <dbReference type="SAM" id="MobiDB-lite"/>
    </source>
</evidence>
<reference evidence="6 7" key="1">
    <citation type="journal article" date="2016" name="DNA Res.">
        <title>The draft genome of MD-2 pineapple using hybrid error correction of long reads.</title>
        <authorList>
            <person name="Redwan R.M."/>
            <person name="Saidin A."/>
            <person name="Kumar S.V."/>
        </authorList>
    </citation>
    <scope>NUCLEOTIDE SEQUENCE [LARGE SCALE GENOMIC DNA]</scope>
    <source>
        <strain evidence="7">cv. MD2</strain>
        <tissue evidence="6">Leaf</tissue>
    </source>
</reference>
<dbReference type="STRING" id="4615.A0A199VTG4"/>
<dbReference type="FunFam" id="3.40.50.2300:FF:000240">
    <property type="entry name" value="Ethylene receptor"/>
    <property type="match status" value="1"/>
</dbReference>
<name>A0A199VTG4_ANACO</name>
<dbReference type="GO" id="GO:0051740">
    <property type="term" value="F:ethylene binding"/>
    <property type="evidence" value="ECO:0007669"/>
    <property type="project" value="TreeGrafter"/>
</dbReference>
<dbReference type="Proteomes" id="UP000092600">
    <property type="component" value="Unassembled WGS sequence"/>
</dbReference>
<comment type="caution">
    <text evidence="6">The sequence shown here is derived from an EMBL/GenBank/DDBJ whole genome shotgun (WGS) entry which is preliminary data.</text>
</comment>
<dbReference type="SUPFAM" id="SSF52172">
    <property type="entry name" value="CheY-like"/>
    <property type="match status" value="1"/>
</dbReference>
<dbReference type="SMART" id="SM00448">
    <property type="entry name" value="REC"/>
    <property type="match status" value="1"/>
</dbReference>
<dbReference type="PANTHER" id="PTHR24423:SF633">
    <property type="entry name" value="ETHYLENE RECEPTOR 2"/>
    <property type="match status" value="1"/>
</dbReference>
<dbReference type="CDD" id="cd19933">
    <property type="entry name" value="REC_ETR-like"/>
    <property type="match status" value="1"/>
</dbReference>
<organism evidence="6 7">
    <name type="scientific">Ananas comosus</name>
    <name type="common">Pineapple</name>
    <name type="synonym">Ananas ananas</name>
    <dbReference type="NCBI Taxonomy" id="4615"/>
    <lineage>
        <taxon>Eukaryota</taxon>
        <taxon>Viridiplantae</taxon>
        <taxon>Streptophyta</taxon>
        <taxon>Embryophyta</taxon>
        <taxon>Tracheophyta</taxon>
        <taxon>Spermatophyta</taxon>
        <taxon>Magnoliopsida</taxon>
        <taxon>Liliopsida</taxon>
        <taxon>Poales</taxon>
        <taxon>Bromeliaceae</taxon>
        <taxon>Bromelioideae</taxon>
        <taxon>Ananas</taxon>
    </lineage>
</organism>
<accession>A0A199VTG4</accession>
<sequence>MEIATTNSEQLSLVMRPFEIRSMIKEALSVTKCLCGCKGIGGRSIPERVVGDEKRLFHLILHMVGTLVNGCDEGSLTFSVRSYGEGEARQDQEWVPWKSSLSDSYTCLKFEIGIKRLQSNASSSSSSHVSRKPSENDAGNIWATSNSKGHTESVTLILQFPLQPLTPVSVGSLDLYRTSSSPNFKGLRVLLADNDDVNRAVTRKLLEKLGCRVCSVSSGNECTQRLSSLGTSNTPFQIVIFDLNSNRMEGFEVAIRIRKFRSGCWPLVVGLTASADESVWEKCLQSGMNGLIRKPVTLQAMGDELYRVLQNT</sequence>
<dbReference type="EMBL" id="LSRQ01000909">
    <property type="protein sequence ID" value="OAY80288.1"/>
    <property type="molecule type" value="Genomic_DNA"/>
</dbReference>
<proteinExistence type="predicted"/>
<feature type="domain" description="Response regulatory" evidence="5">
    <location>
        <begin position="188"/>
        <end position="309"/>
    </location>
</feature>
<gene>
    <name evidence="6" type="ORF">ACMD2_23455</name>
</gene>
<evidence type="ECO:0000256" key="1">
    <source>
        <dbReference type="ARBA" id="ARBA00000085"/>
    </source>
</evidence>
<dbReference type="InterPro" id="IPR011006">
    <property type="entry name" value="CheY-like_superfamily"/>
</dbReference>
<dbReference type="InterPro" id="IPR001789">
    <property type="entry name" value="Sig_transdc_resp-reg_receiver"/>
</dbReference>
<keyword evidence="3" id="KW-0597">Phosphoprotein</keyword>
<evidence type="ECO:0000259" key="5">
    <source>
        <dbReference type="PROSITE" id="PS50110"/>
    </source>
</evidence>
<dbReference type="EC" id="2.7.13.3" evidence="2"/>
<dbReference type="Pfam" id="PF00072">
    <property type="entry name" value="Response_reg"/>
    <property type="match status" value="1"/>
</dbReference>
<comment type="catalytic activity">
    <reaction evidence="1">
        <text>ATP + protein L-histidine = ADP + protein N-phospho-L-histidine.</text>
        <dbReference type="EC" id="2.7.13.3"/>
    </reaction>
</comment>
<dbReference type="GO" id="GO:0005783">
    <property type="term" value="C:endoplasmic reticulum"/>
    <property type="evidence" value="ECO:0007669"/>
    <property type="project" value="TreeGrafter"/>
</dbReference>
<protein>
    <recommendedName>
        <fullName evidence="2">histidine kinase</fullName>
        <ecNumber evidence="2">2.7.13.3</ecNumber>
    </recommendedName>
</protein>
<dbReference type="PANTHER" id="PTHR24423">
    <property type="entry name" value="TWO-COMPONENT SENSOR HISTIDINE KINASE"/>
    <property type="match status" value="1"/>
</dbReference>
<dbReference type="GO" id="GO:0004673">
    <property type="term" value="F:protein histidine kinase activity"/>
    <property type="evidence" value="ECO:0007669"/>
    <property type="project" value="UniProtKB-EC"/>
</dbReference>
<evidence type="ECO:0000313" key="6">
    <source>
        <dbReference type="EMBL" id="OAY80288.1"/>
    </source>
</evidence>
<dbReference type="GO" id="GO:0046872">
    <property type="term" value="F:metal ion binding"/>
    <property type="evidence" value="ECO:0007669"/>
    <property type="project" value="UniProtKB-KW"/>
</dbReference>